<dbReference type="Pfam" id="PF02581">
    <property type="entry name" value="TMP-TENI"/>
    <property type="match status" value="1"/>
</dbReference>
<dbReference type="InterPro" id="IPR036206">
    <property type="entry name" value="ThiamineP_synth_sf"/>
</dbReference>
<dbReference type="GO" id="GO:0005737">
    <property type="term" value="C:cytoplasm"/>
    <property type="evidence" value="ECO:0007669"/>
    <property type="project" value="TreeGrafter"/>
</dbReference>
<comment type="caution">
    <text evidence="4">The sequence shown here is derived from an EMBL/GenBank/DDBJ whole genome shotgun (WGS) entry which is preliminary data.</text>
</comment>
<proteinExistence type="predicted"/>
<dbReference type="CDD" id="cd00564">
    <property type="entry name" value="TMP_TenI"/>
    <property type="match status" value="1"/>
</dbReference>
<dbReference type="Gene3D" id="3.20.20.70">
    <property type="entry name" value="Aldolase class I"/>
    <property type="match status" value="1"/>
</dbReference>
<dbReference type="InterPro" id="IPR013785">
    <property type="entry name" value="Aldolase_TIM"/>
</dbReference>
<dbReference type="EMBL" id="JAEUGD010000004">
    <property type="protein sequence ID" value="MBL6445157.1"/>
    <property type="molecule type" value="Genomic_DNA"/>
</dbReference>
<evidence type="ECO:0000256" key="2">
    <source>
        <dbReference type="ARBA" id="ARBA00022977"/>
    </source>
</evidence>
<dbReference type="GO" id="GO:0009228">
    <property type="term" value="P:thiamine biosynthetic process"/>
    <property type="evidence" value="ECO:0007669"/>
    <property type="project" value="UniProtKB-KW"/>
</dbReference>
<organism evidence="4 5">
    <name type="scientific">Fulvivirga marina</name>
    <dbReference type="NCBI Taxonomy" id="2494733"/>
    <lineage>
        <taxon>Bacteria</taxon>
        <taxon>Pseudomonadati</taxon>
        <taxon>Bacteroidota</taxon>
        <taxon>Cytophagia</taxon>
        <taxon>Cytophagales</taxon>
        <taxon>Fulvivirgaceae</taxon>
        <taxon>Fulvivirga</taxon>
    </lineage>
</organism>
<evidence type="ECO:0000256" key="1">
    <source>
        <dbReference type="ARBA" id="ARBA00004948"/>
    </source>
</evidence>
<evidence type="ECO:0000259" key="3">
    <source>
        <dbReference type="Pfam" id="PF02581"/>
    </source>
</evidence>
<evidence type="ECO:0000313" key="4">
    <source>
        <dbReference type="EMBL" id="MBL6445157.1"/>
    </source>
</evidence>
<dbReference type="PANTHER" id="PTHR20857">
    <property type="entry name" value="THIAMINE-PHOSPHATE PYROPHOSPHORYLASE"/>
    <property type="match status" value="1"/>
</dbReference>
<dbReference type="Proteomes" id="UP000614216">
    <property type="component" value="Unassembled WGS sequence"/>
</dbReference>
<protein>
    <submittedName>
        <fullName evidence="4">Thiamine phosphate synthase</fullName>
    </submittedName>
</protein>
<name>A0A937KAW1_9BACT</name>
<evidence type="ECO:0000313" key="5">
    <source>
        <dbReference type="Proteomes" id="UP000614216"/>
    </source>
</evidence>
<dbReference type="SUPFAM" id="SSF51391">
    <property type="entry name" value="Thiamin phosphate synthase"/>
    <property type="match status" value="1"/>
</dbReference>
<feature type="domain" description="Thiamine phosphate synthase/TenI" evidence="3">
    <location>
        <begin position="7"/>
        <end position="175"/>
    </location>
</feature>
<dbReference type="InterPro" id="IPR022998">
    <property type="entry name" value="ThiamineP_synth_TenI"/>
</dbReference>
<dbReference type="GO" id="GO:0004789">
    <property type="term" value="F:thiamine-phosphate diphosphorylase activity"/>
    <property type="evidence" value="ECO:0007669"/>
    <property type="project" value="TreeGrafter"/>
</dbReference>
<gene>
    <name evidence="4" type="ORF">JMN32_02480</name>
</gene>
<sequence>MSTDKLIVITPEHALDHETDLWIQLLEVGVGKIHVRKPGMSVEHLLGLVTKVPSPYRDKITVHYYPEVTLKAKTRGLHLSYEHIIKGRVILPAHHELSASTHSWDEARKALKTCSYCFISPVYNSISKKGYHANPDLSHVPDDLKGHKIFALGGISQQNIKEVLNMGFYGAAVMGTLWEQPDTAIEKAATLIQEIYRENTYS</sequence>
<dbReference type="RefSeq" id="WP_202854694.1">
    <property type="nucleotide sequence ID" value="NZ_JAEUGD010000004.1"/>
</dbReference>
<keyword evidence="2" id="KW-0784">Thiamine biosynthesis</keyword>
<reference evidence="4" key="1">
    <citation type="submission" date="2021-01" db="EMBL/GenBank/DDBJ databases">
        <title>Fulvivirga kasyanovii gen. nov., sp nov., a novel member of the phylum Bacteroidetes isolated from seawater in a mussel farm.</title>
        <authorList>
            <person name="Zhao L.-H."/>
            <person name="Wang Z.-J."/>
        </authorList>
    </citation>
    <scope>NUCLEOTIDE SEQUENCE</scope>
    <source>
        <strain evidence="4">29W222</strain>
    </source>
</reference>
<comment type="pathway">
    <text evidence="1">Cofactor biosynthesis; thiamine diphosphate biosynthesis.</text>
</comment>
<dbReference type="PANTHER" id="PTHR20857:SF15">
    <property type="entry name" value="THIAMINE-PHOSPHATE SYNTHASE"/>
    <property type="match status" value="1"/>
</dbReference>
<dbReference type="AlphaFoldDB" id="A0A937KAW1"/>
<keyword evidence="5" id="KW-1185">Reference proteome</keyword>
<accession>A0A937KAW1</accession>